<dbReference type="SUPFAM" id="SSF53335">
    <property type="entry name" value="S-adenosyl-L-methionine-dependent methyltransferases"/>
    <property type="match status" value="1"/>
</dbReference>
<dbReference type="Gene3D" id="3.40.50.150">
    <property type="entry name" value="Vaccinia Virus protein VP39"/>
    <property type="match status" value="1"/>
</dbReference>
<evidence type="ECO:0000313" key="2">
    <source>
        <dbReference type="EMBL" id="AWT53630.1"/>
    </source>
</evidence>
<accession>A0A2U9PPD7</accession>
<dbReference type="Pfam" id="PF13649">
    <property type="entry name" value="Methyltransf_25"/>
    <property type="match status" value="1"/>
</dbReference>
<organism evidence="2 3">
    <name type="scientific">Mycolicibacterium smegmatis (strain MKD8)</name>
    <name type="common">Mycobacterium smegmatis</name>
    <dbReference type="NCBI Taxonomy" id="1214915"/>
    <lineage>
        <taxon>Bacteria</taxon>
        <taxon>Bacillati</taxon>
        <taxon>Actinomycetota</taxon>
        <taxon>Actinomycetes</taxon>
        <taxon>Mycobacteriales</taxon>
        <taxon>Mycobacteriaceae</taxon>
        <taxon>Mycolicibacterium</taxon>
    </lineage>
</organism>
<dbReference type="AlphaFoldDB" id="A0A2U9PPD7"/>
<reference evidence="3" key="2">
    <citation type="submission" date="2018-03" db="EMBL/GenBank/DDBJ databases">
        <authorList>
            <person name="Derbyshire K."/>
            <person name="Gray T.A."/>
            <person name="Champion M."/>
        </authorList>
    </citation>
    <scope>NUCLEOTIDE SEQUENCE [LARGE SCALE GENOMIC DNA]</scope>
    <source>
        <strain evidence="3">MKD8</strain>
    </source>
</reference>
<sequence>MIVHDWYMNNTAGDIANMPRGGPDASRLDRRLQTDRLEYLDRDDVDELKSKVVSALDRGGSRPRLGVYGKCARIALAEVTDVPAPKILELGAGLGGLSRKLLEEHPSAEVTVTDIDPTFVGIVEASDLGGHPRAIVREMDATAIDSPDKSYDLAVFALSLHHLPPALAARVFAEGTRVASKLLIIDLRRPSPPLHLAVLACVLPFTRLIPMAHDGFISSLRAYSPSALRALAHHADPAITVEFRTRRFGPTVAVARRT</sequence>
<dbReference type="EMBL" id="CP027541">
    <property type="protein sequence ID" value="AWT53630.1"/>
    <property type="molecule type" value="Genomic_DNA"/>
</dbReference>
<dbReference type="Proteomes" id="UP000011200">
    <property type="component" value="Chromosome"/>
</dbReference>
<dbReference type="InterPro" id="IPR029063">
    <property type="entry name" value="SAM-dependent_MTases_sf"/>
</dbReference>
<feature type="domain" description="Methyltransferase" evidence="1">
    <location>
        <begin position="87"/>
        <end position="178"/>
    </location>
</feature>
<evidence type="ECO:0000313" key="3">
    <source>
        <dbReference type="Proteomes" id="UP000011200"/>
    </source>
</evidence>
<name>A0A2U9PPD7_MYCSE</name>
<dbReference type="InterPro" id="IPR041698">
    <property type="entry name" value="Methyltransf_25"/>
</dbReference>
<protein>
    <recommendedName>
        <fullName evidence="1">Methyltransferase domain-containing protein</fullName>
    </recommendedName>
</protein>
<gene>
    <name evidence="2" type="ORF">D806_026520</name>
</gene>
<proteinExistence type="predicted"/>
<evidence type="ECO:0000259" key="1">
    <source>
        <dbReference type="Pfam" id="PF13649"/>
    </source>
</evidence>
<reference evidence="2 3" key="1">
    <citation type="journal article" date="2013" name="Genome Announc.">
        <title>Draft genome sequence of MKD8, a conjugal recipient Mycobacterium smegmatis strain.</title>
        <authorList>
            <person name="Gray T.A."/>
            <person name="Palumbo M.J."/>
            <person name="Derbyshire K.M."/>
        </authorList>
    </citation>
    <scope>NUCLEOTIDE SEQUENCE [LARGE SCALE GENOMIC DNA]</scope>
    <source>
        <strain evidence="2 3">MKD8</strain>
    </source>
</reference>